<evidence type="ECO:0000256" key="2">
    <source>
        <dbReference type="ARBA" id="ARBA00023180"/>
    </source>
</evidence>
<dbReference type="KEGG" id="ccos:Pan44_01160"/>
<accession>A0A517S7K5</accession>
<evidence type="ECO:0000313" key="6">
    <source>
        <dbReference type="EMBL" id="QDT52107.1"/>
    </source>
</evidence>
<evidence type="ECO:0000256" key="3">
    <source>
        <dbReference type="SAM" id="MobiDB-lite"/>
    </source>
</evidence>
<dbReference type="InParanoid" id="A0A517S7K5"/>
<organism evidence="6 7">
    <name type="scientific">Caulifigura coniformis</name>
    <dbReference type="NCBI Taxonomy" id="2527983"/>
    <lineage>
        <taxon>Bacteria</taxon>
        <taxon>Pseudomonadati</taxon>
        <taxon>Planctomycetota</taxon>
        <taxon>Planctomycetia</taxon>
        <taxon>Planctomycetales</taxon>
        <taxon>Planctomycetaceae</taxon>
        <taxon>Caulifigura</taxon>
    </lineage>
</organism>
<dbReference type="Proteomes" id="UP000315700">
    <property type="component" value="Chromosome"/>
</dbReference>
<feature type="region of interest" description="Disordered" evidence="3">
    <location>
        <begin position="717"/>
        <end position="740"/>
    </location>
</feature>
<reference evidence="6 7" key="1">
    <citation type="submission" date="2019-02" db="EMBL/GenBank/DDBJ databases">
        <title>Deep-cultivation of Planctomycetes and their phenomic and genomic characterization uncovers novel biology.</title>
        <authorList>
            <person name="Wiegand S."/>
            <person name="Jogler M."/>
            <person name="Boedeker C."/>
            <person name="Pinto D."/>
            <person name="Vollmers J."/>
            <person name="Rivas-Marin E."/>
            <person name="Kohn T."/>
            <person name="Peeters S.H."/>
            <person name="Heuer A."/>
            <person name="Rast P."/>
            <person name="Oberbeckmann S."/>
            <person name="Bunk B."/>
            <person name="Jeske O."/>
            <person name="Meyerdierks A."/>
            <person name="Storesund J.E."/>
            <person name="Kallscheuer N."/>
            <person name="Luecker S."/>
            <person name="Lage O.M."/>
            <person name="Pohl T."/>
            <person name="Merkel B.J."/>
            <person name="Hornburger P."/>
            <person name="Mueller R.-W."/>
            <person name="Bruemmer F."/>
            <person name="Labrenz M."/>
            <person name="Spormann A.M."/>
            <person name="Op den Camp H."/>
            <person name="Overmann J."/>
            <person name="Amann R."/>
            <person name="Jetten M.S.M."/>
            <person name="Mascher T."/>
            <person name="Medema M.H."/>
            <person name="Devos D.P."/>
            <person name="Kaster A.-K."/>
            <person name="Ovreas L."/>
            <person name="Rohde M."/>
            <person name="Galperin M.Y."/>
            <person name="Jogler C."/>
        </authorList>
    </citation>
    <scope>NUCLEOTIDE SEQUENCE [LARGE SCALE GENOMIC DNA]</scope>
    <source>
        <strain evidence="6 7">Pan44</strain>
    </source>
</reference>
<evidence type="ECO:0000256" key="1">
    <source>
        <dbReference type="ARBA" id="ARBA00022729"/>
    </source>
</evidence>
<dbReference type="InterPro" id="IPR052387">
    <property type="entry name" value="Fibrocystin"/>
</dbReference>
<dbReference type="InterPro" id="IPR055401">
    <property type="entry name" value="CEMIP_beta-hel_dom"/>
</dbReference>
<protein>
    <submittedName>
        <fullName evidence="6">G8 domain protein</fullName>
    </submittedName>
</protein>
<dbReference type="Pfam" id="PF10162">
    <property type="entry name" value="G8"/>
    <property type="match status" value="1"/>
</dbReference>
<dbReference type="InterPro" id="IPR019316">
    <property type="entry name" value="G8_domain"/>
</dbReference>
<dbReference type="RefSeq" id="WP_231754186.1">
    <property type="nucleotide sequence ID" value="NZ_CP036271.1"/>
</dbReference>
<proteinExistence type="predicted"/>
<dbReference type="EMBL" id="CP036271">
    <property type="protein sequence ID" value="QDT52107.1"/>
    <property type="molecule type" value="Genomic_DNA"/>
</dbReference>
<evidence type="ECO:0000313" key="7">
    <source>
        <dbReference type="Proteomes" id="UP000315700"/>
    </source>
</evidence>
<keyword evidence="2" id="KW-0325">Glycoprotein</keyword>
<dbReference type="PANTHER" id="PTHR46769">
    <property type="entry name" value="POLYCYSTIC KIDNEY AND HEPATIC DISEASE 1 (AUTOSOMAL RECESSIVE)-LIKE 1"/>
    <property type="match status" value="1"/>
</dbReference>
<feature type="domain" description="G8" evidence="5">
    <location>
        <begin position="56"/>
        <end position="212"/>
    </location>
</feature>
<feature type="chain" id="PRO_5021941141" evidence="4">
    <location>
        <begin position="31"/>
        <end position="740"/>
    </location>
</feature>
<name>A0A517S7K5_9PLAN</name>
<evidence type="ECO:0000259" key="5">
    <source>
        <dbReference type="PROSITE" id="PS51484"/>
    </source>
</evidence>
<dbReference type="SMART" id="SM01225">
    <property type="entry name" value="G8"/>
    <property type="match status" value="1"/>
</dbReference>
<dbReference type="PANTHER" id="PTHR46769:SF2">
    <property type="entry name" value="FIBROCYSTIN-L ISOFORM 2 PRECURSOR-RELATED"/>
    <property type="match status" value="1"/>
</dbReference>
<feature type="signal peptide" evidence="4">
    <location>
        <begin position="1"/>
        <end position="30"/>
    </location>
</feature>
<evidence type="ECO:0000256" key="4">
    <source>
        <dbReference type="SAM" id="SignalP"/>
    </source>
</evidence>
<keyword evidence="1 4" id="KW-0732">Signal</keyword>
<dbReference type="AlphaFoldDB" id="A0A517S7K5"/>
<dbReference type="Pfam" id="PF24606">
    <property type="entry name" value="CEMIP_beta-hel"/>
    <property type="match status" value="1"/>
</dbReference>
<dbReference type="PROSITE" id="PS51484">
    <property type="entry name" value="G8"/>
    <property type="match status" value="1"/>
</dbReference>
<sequence precursor="true">MSLQRSRRSRVFTFVMGIAIAFGFIPAVHAHDHQAPTTATGDVIKSSKSGAWSSTETWTGGKVPAAGAKVLIQKGHEVLYDVNSEAVIRGIQVSGVLRFATDRDTRLDVGLIRIEAIDEYSELGFDCAHFDDAAPHAKGPGPADNQPSPPVARAALEVGLPGAPVPADFKALIRLHYIEGMDKETCPAILCCGGRMDIHGAPLERTWVKLPYQTAKVGEARLVMPAHLPGWKKGDKIIISGTTRQFGYIGTRYRKEGEQNSVADNPTTEERVITSIGGKWGNFDSPLQIVRLDKPLEFDHLGAGEYRAEVANLSRNVVVESADPEGVRGHTMYHVDSAGSMSYAEFRHLGKGGVLGKYPIHYHLVGDTMRGSSLIGLSVWDSHNRWITVHGTQYLLVKDCIGYKSIGHGYFLEDGTEVYNIFDRNLAVQALKGKPLPKQVLPYDGNLGSGYWWANSLNTFTRNVAAECDEDGFRYEAVDRDDISMKMPILQKDGSMQDIDIRTLPFVRFDQNEAHCQRLFALNLGGFPGGNGGKDRDVEGVGPDVKHPFVIRNMKIWNSHWAFHGGTPSVLMQDVQIHDCAYGLWRSIMDGHEHLRLNFSQVNTTVFYPRSIGVPQEDDGSYGGYSFLKPVDDLPPITVITHIEPQPSGLIRVRGVTTDNYDVKTVVVNGQAVRPTAENFAEWEIDLPAAGPDAGVRLVAHGEDAEGNVETLAHRRDFHASPATNEKPAEKKLVRHHDHH</sequence>
<gene>
    <name evidence="6" type="ORF">Pan44_01160</name>
</gene>
<keyword evidence="7" id="KW-1185">Reference proteome</keyword>